<reference evidence="1 2" key="1">
    <citation type="submission" date="2015-05" db="EMBL/GenBank/DDBJ databases">
        <authorList>
            <person name="Wang D.B."/>
            <person name="Wang M."/>
        </authorList>
    </citation>
    <scope>NUCLEOTIDE SEQUENCE [LARGE SCALE GENOMIC DNA]</scope>
</reference>
<evidence type="ECO:0000313" key="2">
    <source>
        <dbReference type="Proteomes" id="UP000202763"/>
    </source>
</evidence>
<name>A0A0H4J260_9CAUD</name>
<dbReference type="KEGG" id="vg:26796599"/>
<proteinExistence type="predicted"/>
<dbReference type="GeneID" id="26796599"/>
<dbReference type="Proteomes" id="UP000202763">
    <property type="component" value="Segment"/>
</dbReference>
<protein>
    <submittedName>
        <fullName evidence="1">Uncharacterized protein</fullName>
    </submittedName>
</protein>
<dbReference type="RefSeq" id="YP_009225538.1">
    <property type="nucleotide sequence ID" value="NC_029094.1"/>
</dbReference>
<dbReference type="EMBL" id="KR534323">
    <property type="protein sequence ID" value="AKO61005.1"/>
    <property type="molecule type" value="Genomic_DNA"/>
</dbReference>
<organism evidence="1 2">
    <name type="scientific">Pseudoalteromonas phage H101</name>
    <dbReference type="NCBI Taxonomy" id="1654919"/>
    <lineage>
        <taxon>Viruses</taxon>
        <taxon>Duplodnaviria</taxon>
        <taxon>Heunggongvirae</taxon>
        <taxon>Uroviricota</taxon>
        <taxon>Caudoviricetes</taxon>
        <taxon>Shandongvirus</taxon>
        <taxon>Shandongvirus H101</taxon>
    </lineage>
</organism>
<sequence length="44" mass="5325">MFRGGKDSMREKIVVKDNKTTHRLINSDFFARVDHIPLIWYNQF</sequence>
<evidence type="ECO:0000313" key="1">
    <source>
        <dbReference type="EMBL" id="AKO61005.1"/>
    </source>
</evidence>
<accession>A0A0H4J260</accession>
<keyword evidence="2" id="KW-1185">Reference proteome</keyword>